<accession>A0ABT9J2S5</accession>
<comment type="caution">
    <text evidence="1">The sequence shown here is derived from an EMBL/GenBank/DDBJ whole genome shotgun (WGS) entry which is preliminary data.</text>
</comment>
<keyword evidence="2" id="KW-1185">Reference proteome</keyword>
<dbReference type="Pfam" id="PF14424">
    <property type="entry name" value="Toxin-deaminase"/>
    <property type="match status" value="1"/>
</dbReference>
<dbReference type="RefSeq" id="WP_305993211.1">
    <property type="nucleotide sequence ID" value="NZ_JAVAMP010000010.1"/>
</dbReference>
<organism evidence="1 2">
    <name type="scientific">Chengkuizengella axinellae</name>
    <dbReference type="NCBI Taxonomy" id="3064388"/>
    <lineage>
        <taxon>Bacteria</taxon>
        <taxon>Bacillati</taxon>
        <taxon>Bacillota</taxon>
        <taxon>Bacilli</taxon>
        <taxon>Bacillales</taxon>
        <taxon>Paenibacillaceae</taxon>
        <taxon>Chengkuizengella</taxon>
    </lineage>
</organism>
<evidence type="ECO:0000313" key="2">
    <source>
        <dbReference type="Proteomes" id="UP001231941"/>
    </source>
</evidence>
<dbReference type="Proteomes" id="UP001231941">
    <property type="component" value="Unassembled WGS sequence"/>
</dbReference>
<dbReference type="InterPro" id="IPR032721">
    <property type="entry name" value="Toxin-deaminase"/>
</dbReference>
<sequence>MKPSDPMFEATKVPGKDGKPYLRSSDTEYKILNDIADRLGDNTEATGNIKLFTELDTCASCNNVISEFADKYSNIEIEVIHNNGVRIKP</sequence>
<reference evidence="1 2" key="1">
    <citation type="submission" date="2023-08" db="EMBL/GenBank/DDBJ databases">
        <authorList>
            <person name="Park J.-S."/>
        </authorList>
    </citation>
    <scope>NUCLEOTIDE SEQUENCE [LARGE SCALE GENOMIC DNA]</scope>
    <source>
        <strain evidence="1 2">2205SS18-9</strain>
    </source>
</reference>
<name>A0ABT9J2S5_9BACL</name>
<evidence type="ECO:0000313" key="1">
    <source>
        <dbReference type="EMBL" id="MDP5275905.1"/>
    </source>
</evidence>
<proteinExistence type="predicted"/>
<dbReference type="EMBL" id="JAVAMP010000010">
    <property type="protein sequence ID" value="MDP5275905.1"/>
    <property type="molecule type" value="Genomic_DNA"/>
</dbReference>
<protein>
    <submittedName>
        <fullName evidence="1">Deaminase domain-containing protein</fullName>
    </submittedName>
</protein>
<gene>
    <name evidence="1" type="ORF">Q5Y73_17540</name>
</gene>